<feature type="domain" description="Glycosyltransferase 2-like" evidence="1">
    <location>
        <begin position="17"/>
        <end position="125"/>
    </location>
</feature>
<dbReference type="Proteomes" id="UP000658514">
    <property type="component" value="Unassembled WGS sequence"/>
</dbReference>
<organism evidence="2 3">
    <name type="scientific">Calothrix parietina FACHB-288</name>
    <dbReference type="NCBI Taxonomy" id="2692896"/>
    <lineage>
        <taxon>Bacteria</taxon>
        <taxon>Bacillati</taxon>
        <taxon>Cyanobacteriota</taxon>
        <taxon>Cyanophyceae</taxon>
        <taxon>Nostocales</taxon>
        <taxon>Calotrichaceae</taxon>
        <taxon>Calothrix</taxon>
    </lineage>
</organism>
<name>A0ABR8AKZ2_9CYAN</name>
<dbReference type="Pfam" id="PF00535">
    <property type="entry name" value="Glycos_transf_2"/>
    <property type="match status" value="1"/>
</dbReference>
<gene>
    <name evidence="2" type="ORF">H6G24_32860</name>
</gene>
<dbReference type="PANTHER" id="PTHR22916:SF3">
    <property type="entry name" value="UDP-GLCNAC:BETAGAL BETA-1,3-N-ACETYLGLUCOSAMINYLTRANSFERASE-LIKE PROTEIN 1"/>
    <property type="match status" value="1"/>
</dbReference>
<evidence type="ECO:0000259" key="1">
    <source>
        <dbReference type="Pfam" id="PF00535"/>
    </source>
</evidence>
<dbReference type="PANTHER" id="PTHR22916">
    <property type="entry name" value="GLYCOSYLTRANSFERASE"/>
    <property type="match status" value="1"/>
</dbReference>
<evidence type="ECO:0000313" key="3">
    <source>
        <dbReference type="Proteomes" id="UP000658514"/>
    </source>
</evidence>
<evidence type="ECO:0000313" key="2">
    <source>
        <dbReference type="EMBL" id="MBD2200205.1"/>
    </source>
</evidence>
<dbReference type="InterPro" id="IPR029044">
    <property type="entry name" value="Nucleotide-diphossugar_trans"/>
</dbReference>
<reference evidence="2 3" key="1">
    <citation type="journal article" date="2020" name="ISME J.">
        <title>Comparative genomics reveals insights into cyanobacterial evolution and habitat adaptation.</title>
        <authorList>
            <person name="Chen M.Y."/>
            <person name="Teng W.K."/>
            <person name="Zhao L."/>
            <person name="Hu C.X."/>
            <person name="Zhou Y.K."/>
            <person name="Han B.P."/>
            <person name="Song L.R."/>
            <person name="Shu W.S."/>
        </authorList>
    </citation>
    <scope>NUCLEOTIDE SEQUENCE [LARGE SCALE GENOMIC DNA]</scope>
    <source>
        <strain evidence="2 3">FACHB-288</strain>
    </source>
</reference>
<accession>A0ABR8AKZ2</accession>
<sequence length="317" mass="36176">MTSFTKFSSIEPNPLVSIVINNYNYDRFLKEAIDSALNQTYQNIEVVVVDDGSTDNSREVIASYGDRIVPVLKENGGQCSCFNAGFAASCGEIICFLDADDIYLPEKIAEVVEIFKSSEEIGWCFHNLRWVNENAELLPQLSTQRPTVECDFRDLLKSGKLPPPLPATSALCFRRELLAQFLPKPISKAVKSTDFYVKYMAVALSKGSFLGKVLAFHRIHDSNAATLRKDKHNVYTIRAMEFILNGSWIKQEFPVLKRFANKLVSIGISLQWQNNRKDIVIQDFIRKYMKFSSFLEQIEINLRAFYHYIKSTLKPVN</sequence>
<proteinExistence type="predicted"/>
<keyword evidence="3" id="KW-1185">Reference proteome</keyword>
<dbReference type="Gene3D" id="3.90.550.10">
    <property type="entry name" value="Spore Coat Polysaccharide Biosynthesis Protein SpsA, Chain A"/>
    <property type="match status" value="1"/>
</dbReference>
<comment type="caution">
    <text evidence="2">The sequence shown here is derived from an EMBL/GenBank/DDBJ whole genome shotgun (WGS) entry which is preliminary data.</text>
</comment>
<dbReference type="InterPro" id="IPR001173">
    <property type="entry name" value="Glyco_trans_2-like"/>
</dbReference>
<dbReference type="EMBL" id="JACJQH010000080">
    <property type="protein sequence ID" value="MBD2200205.1"/>
    <property type="molecule type" value="Genomic_DNA"/>
</dbReference>
<dbReference type="RefSeq" id="WP_190550781.1">
    <property type="nucleotide sequence ID" value="NZ_CAWPNO010000118.1"/>
</dbReference>
<protein>
    <submittedName>
        <fullName evidence="2">Glycosyltransferase</fullName>
    </submittedName>
</protein>
<dbReference type="SUPFAM" id="SSF53448">
    <property type="entry name" value="Nucleotide-diphospho-sugar transferases"/>
    <property type="match status" value="1"/>
</dbReference>